<reference evidence="3" key="1">
    <citation type="submission" date="2021-07" db="EMBL/GenBank/DDBJ databases">
        <authorList>
            <person name="Catto M.A."/>
            <person name="Jacobson A."/>
            <person name="Kennedy G."/>
            <person name="Labadie P."/>
            <person name="Hunt B.G."/>
            <person name="Srinivasan R."/>
        </authorList>
    </citation>
    <scope>NUCLEOTIDE SEQUENCE</scope>
    <source>
        <strain evidence="3">PL_HMW_Pooled</strain>
        <tissue evidence="3">Head</tissue>
    </source>
</reference>
<feature type="region of interest" description="Disordered" evidence="1">
    <location>
        <begin position="189"/>
        <end position="227"/>
    </location>
</feature>
<feature type="compositionally biased region" description="Polar residues" evidence="1">
    <location>
        <begin position="207"/>
        <end position="220"/>
    </location>
</feature>
<keyword evidence="4" id="KW-1185">Reference proteome</keyword>
<proteinExistence type="predicted"/>
<feature type="compositionally biased region" description="Basic residues" evidence="1">
    <location>
        <begin position="339"/>
        <end position="350"/>
    </location>
</feature>
<sequence length="1011" mass="114384">MVSKRSQILFGLASQAEDTDCDGGSQVSSTAPSITTSELQLINDALTQGKVVQLGEEKASELCEKWVLSQVSNVNGSSPIAPQRKPKLVDYSPSINSTSSRFSAESRTSSNTLISARKRNIFKNVGHVFAEPAARLTPVTRYEQSVCKDLTNNLKSETNASHLNKTYDVSKDIGIENQEPHPSVTCVTTIESGAPKSSQRRIRTHSDTTSQLETPTSSEKSSQKNKMDVSTDFNVIDNQELHVPTIQSEPPKSNQRRIGAHPDSSSQKNKIDVSSDFCDLPSVTCLASKESESSKSSQGMVQTHLTLTSQLETPKSANRTCEKNKSDVFELVSKETYPRKRRSRQSRPPKRVASPDLFASAEEDNDLFSCDSDSSNQIESVSSSSSTSVSQKERNLELAEMNDDSDEERNLVPQKKIRSRKCSREEMLKNRHLRNSGQKYKNYKNVEVPERKRKPPHVCKRKCHETITDDVGEAIFHEYWEQGSYEKRVSYVASRVETCPVKKKRPRLPEGQENCHSKTVSNKYFFHIYGEQKQVCKQTFLGTLGETDGFLRFATRKKNKTVSGVNENDKRGKHSPAHKLDLKTIEEVKQHVLKFPSHKSHYKRAEVGDTRYLPSHLDRRQMHQMYLQEGHTPVSYSTYSRIFNTLGRSFKKPYTDTCEKCDTWKERIKHTPDSETKEELQQEWNAHLDRAKAAYDLKKKCKIQAESDESLRVLVFDLEQVLETPLVTTGAAFYLRQLSTYNLTIYDTTTKLTHCYMWSEIDGKRGANEIASCIFVHCLDQIPESVKKVILFSDSTTGQNKNSILSAMFLTLVQMHSSIKSVEHVFLEAGHTRLEVDSKHSVIERKKDHADKVNVPSDWYNLVRSLGGSNNADRHFRVVEMAGDFYDFQSILKGPLVRRTVTTTGDKFVWLATPLLRYDAEKPGKMFFKTNLENLGYGCLDFQRAGKAGAYSAQNLRSSLKTLYKSPLPVSANKKEDLLKLLPLLPPSCHEFYKSLKTTEDPESESDSESE</sequence>
<feature type="region of interest" description="Disordered" evidence="1">
    <location>
        <begin position="332"/>
        <end position="440"/>
    </location>
</feature>
<dbReference type="PANTHER" id="PTHR10773">
    <property type="entry name" value="DNA-DIRECTED RNA POLYMERASES I, II, AND III SUBUNIT RPABC2"/>
    <property type="match status" value="1"/>
</dbReference>
<dbReference type="Proteomes" id="UP001219518">
    <property type="component" value="Unassembled WGS sequence"/>
</dbReference>
<evidence type="ECO:0000256" key="1">
    <source>
        <dbReference type="SAM" id="MobiDB-lite"/>
    </source>
</evidence>
<gene>
    <name evidence="3" type="ORF">KUF71_003406</name>
</gene>
<dbReference type="Pfam" id="PF25273">
    <property type="entry name" value="DUF7869"/>
    <property type="match status" value="1"/>
</dbReference>
<feature type="domain" description="DUF7869" evidence="2">
    <location>
        <begin position="774"/>
        <end position="856"/>
    </location>
</feature>
<evidence type="ECO:0000313" key="3">
    <source>
        <dbReference type="EMBL" id="KAK3908764.1"/>
    </source>
</evidence>
<dbReference type="PANTHER" id="PTHR10773:SF19">
    <property type="match status" value="1"/>
</dbReference>
<comment type="caution">
    <text evidence="3">The sequence shown here is derived from an EMBL/GenBank/DDBJ whole genome shotgun (WGS) entry which is preliminary data.</text>
</comment>
<accession>A0AAE1L7L9</accession>
<evidence type="ECO:0000259" key="2">
    <source>
        <dbReference type="Pfam" id="PF25273"/>
    </source>
</evidence>
<feature type="compositionally biased region" description="Low complexity" evidence="1">
    <location>
        <begin position="372"/>
        <end position="390"/>
    </location>
</feature>
<dbReference type="EMBL" id="JAHWGI010000071">
    <property type="protein sequence ID" value="KAK3908764.1"/>
    <property type="molecule type" value="Genomic_DNA"/>
</dbReference>
<protein>
    <submittedName>
        <fullName evidence="3">Nesprin-1</fullName>
    </submittedName>
</protein>
<name>A0AAE1L7L9_9NEOP</name>
<organism evidence="3 4">
    <name type="scientific">Frankliniella fusca</name>
    <dbReference type="NCBI Taxonomy" id="407009"/>
    <lineage>
        <taxon>Eukaryota</taxon>
        <taxon>Metazoa</taxon>
        <taxon>Ecdysozoa</taxon>
        <taxon>Arthropoda</taxon>
        <taxon>Hexapoda</taxon>
        <taxon>Insecta</taxon>
        <taxon>Pterygota</taxon>
        <taxon>Neoptera</taxon>
        <taxon>Paraneoptera</taxon>
        <taxon>Thysanoptera</taxon>
        <taxon>Terebrantia</taxon>
        <taxon>Thripoidea</taxon>
        <taxon>Thripidae</taxon>
        <taxon>Frankliniella</taxon>
    </lineage>
</organism>
<reference evidence="3" key="2">
    <citation type="journal article" date="2023" name="BMC Genomics">
        <title>Pest status, molecular evolution, and epigenetic factors derived from the genome assembly of Frankliniella fusca, a thysanopteran phytovirus vector.</title>
        <authorList>
            <person name="Catto M.A."/>
            <person name="Labadie P.E."/>
            <person name="Jacobson A.L."/>
            <person name="Kennedy G.G."/>
            <person name="Srinivasan R."/>
            <person name="Hunt B.G."/>
        </authorList>
    </citation>
    <scope>NUCLEOTIDE SEQUENCE</scope>
    <source>
        <strain evidence="3">PL_HMW_Pooled</strain>
    </source>
</reference>
<evidence type="ECO:0000313" key="4">
    <source>
        <dbReference type="Proteomes" id="UP001219518"/>
    </source>
</evidence>
<dbReference type="AlphaFoldDB" id="A0AAE1L7L9"/>
<dbReference type="InterPro" id="IPR057191">
    <property type="entry name" value="DUF7869"/>
</dbReference>
<feature type="region of interest" description="Disordered" evidence="1">
    <location>
        <begin position="242"/>
        <end position="272"/>
    </location>
</feature>